<evidence type="ECO:0000256" key="2">
    <source>
        <dbReference type="SAM" id="Phobius"/>
    </source>
</evidence>
<evidence type="ECO:0000313" key="5">
    <source>
        <dbReference type="Proteomes" id="UP001303473"/>
    </source>
</evidence>
<comment type="caution">
    <text evidence="4">The sequence shown here is derived from an EMBL/GenBank/DDBJ whole genome shotgun (WGS) entry which is preliminary data.</text>
</comment>
<evidence type="ECO:0000313" key="4">
    <source>
        <dbReference type="EMBL" id="KAK3937806.1"/>
    </source>
</evidence>
<protein>
    <submittedName>
        <fullName evidence="4">Uncharacterized protein</fullName>
    </submittedName>
</protein>
<organism evidence="4 5">
    <name type="scientific">Diplogelasinospora grovesii</name>
    <dbReference type="NCBI Taxonomy" id="303347"/>
    <lineage>
        <taxon>Eukaryota</taxon>
        <taxon>Fungi</taxon>
        <taxon>Dikarya</taxon>
        <taxon>Ascomycota</taxon>
        <taxon>Pezizomycotina</taxon>
        <taxon>Sordariomycetes</taxon>
        <taxon>Sordariomycetidae</taxon>
        <taxon>Sordariales</taxon>
        <taxon>Diplogelasinosporaceae</taxon>
        <taxon>Diplogelasinospora</taxon>
    </lineage>
</organism>
<keyword evidence="2" id="KW-0812">Transmembrane</keyword>
<feature type="transmembrane region" description="Helical" evidence="2">
    <location>
        <begin position="251"/>
        <end position="268"/>
    </location>
</feature>
<keyword evidence="2" id="KW-1133">Transmembrane helix</keyword>
<feature type="chain" id="PRO_5042816622" evidence="3">
    <location>
        <begin position="22"/>
        <end position="270"/>
    </location>
</feature>
<dbReference type="AlphaFoldDB" id="A0AAN6S2V8"/>
<keyword evidence="2" id="KW-0472">Membrane</keyword>
<evidence type="ECO:0000256" key="3">
    <source>
        <dbReference type="SAM" id="SignalP"/>
    </source>
</evidence>
<feature type="signal peptide" evidence="3">
    <location>
        <begin position="1"/>
        <end position="21"/>
    </location>
</feature>
<proteinExistence type="predicted"/>
<dbReference type="Proteomes" id="UP001303473">
    <property type="component" value="Unassembled WGS sequence"/>
</dbReference>
<name>A0AAN6S2V8_9PEZI</name>
<reference evidence="5" key="1">
    <citation type="journal article" date="2023" name="Mol. Phylogenet. Evol.">
        <title>Genome-scale phylogeny and comparative genomics of the fungal order Sordariales.</title>
        <authorList>
            <person name="Hensen N."/>
            <person name="Bonometti L."/>
            <person name="Westerberg I."/>
            <person name="Brannstrom I.O."/>
            <person name="Guillou S."/>
            <person name="Cros-Aarteil S."/>
            <person name="Calhoun S."/>
            <person name="Haridas S."/>
            <person name="Kuo A."/>
            <person name="Mondo S."/>
            <person name="Pangilinan J."/>
            <person name="Riley R."/>
            <person name="LaButti K."/>
            <person name="Andreopoulos B."/>
            <person name="Lipzen A."/>
            <person name="Chen C."/>
            <person name="Yan M."/>
            <person name="Daum C."/>
            <person name="Ng V."/>
            <person name="Clum A."/>
            <person name="Steindorff A."/>
            <person name="Ohm R.A."/>
            <person name="Martin F."/>
            <person name="Silar P."/>
            <person name="Natvig D.O."/>
            <person name="Lalanne C."/>
            <person name="Gautier V."/>
            <person name="Ament-Velasquez S.L."/>
            <person name="Kruys A."/>
            <person name="Hutchinson M.I."/>
            <person name="Powell A.J."/>
            <person name="Barry K."/>
            <person name="Miller A.N."/>
            <person name="Grigoriev I.V."/>
            <person name="Debuchy R."/>
            <person name="Gladieux P."/>
            <person name="Hiltunen Thoren M."/>
            <person name="Johannesson H."/>
        </authorList>
    </citation>
    <scope>NUCLEOTIDE SEQUENCE [LARGE SCALE GENOMIC DNA]</scope>
    <source>
        <strain evidence="5">CBS 340.73</strain>
    </source>
</reference>
<accession>A0AAN6S2V8</accession>
<feature type="compositionally biased region" description="Low complexity" evidence="1">
    <location>
        <begin position="174"/>
        <end position="215"/>
    </location>
</feature>
<gene>
    <name evidence="4" type="ORF">QBC46DRAFT_391806</name>
</gene>
<evidence type="ECO:0000256" key="1">
    <source>
        <dbReference type="SAM" id="MobiDB-lite"/>
    </source>
</evidence>
<feature type="region of interest" description="Disordered" evidence="1">
    <location>
        <begin position="145"/>
        <end position="215"/>
    </location>
</feature>
<keyword evidence="3" id="KW-0732">Signal</keyword>
<keyword evidence="5" id="KW-1185">Reference proteome</keyword>
<dbReference type="EMBL" id="MU853845">
    <property type="protein sequence ID" value="KAK3937806.1"/>
    <property type="molecule type" value="Genomic_DNA"/>
</dbReference>
<sequence>MRTFAPALLLGFTVIASLALADTCTNANAKPVDVVADAVAAGITLVEAEFLLYLAWLIAHLIIKRDDDLTILTIRADALTCAADELCLSLKNKPFCYNRGTYQFHTADGTTGNVKTGDYTLPNGKQGNIYHGPYPLMSTTVTIAPSVTPTPTAGGGGAGGAVTATTSESERSVTNTDTATATAVLPSGTETSTGTEAASSDSAAASSGTANVGSSASAAASRPTLGSSAAATVSGSATATATPNSGSWKKASGQIFGLVVFFSFLFLGNR</sequence>